<proteinExistence type="predicted"/>
<dbReference type="STRING" id="45286.A0A120K2X4"/>
<sequence length="195" mass="22356">MLKYDKNSNKLSFTDEVAETASKDLKVNLKQVNRLTESLIAESNPNFTPQPSPEAANMVKKLYEASLQQAQKQKLQEALRNINLSLEMRSKAHHPWEAFAFQLQELQMILRSITDFEISAERYIDALQHLEMLLSCGLVIPDLFIRMTEVLLKLRRYEEAKAACERGLALDSSNLRLKALLLESNRMLADYNGEI</sequence>
<evidence type="ECO:0000313" key="1">
    <source>
        <dbReference type="EMBL" id="AMD22892.1"/>
    </source>
</evidence>
<dbReference type="EMBL" id="CP014248">
    <property type="protein sequence ID" value="AMD22892.1"/>
    <property type="molecule type" value="Genomic_DNA"/>
</dbReference>
<dbReference type="InterPro" id="IPR011990">
    <property type="entry name" value="TPR-like_helical_dom_sf"/>
</dbReference>
<dbReference type="RefSeq" id="XP_017989888.1">
    <property type="nucleotide sequence ID" value="XM_018134399.1"/>
</dbReference>
<dbReference type="GeneID" id="28726259"/>
<dbReference type="AlphaFoldDB" id="A0A120K2X4"/>
<reference evidence="1 2" key="1">
    <citation type="submission" date="2016-01" db="EMBL/GenBank/DDBJ databases">
        <title>Genome sequence of the yeast Holleya sinecauda.</title>
        <authorList>
            <person name="Dietrich F.S."/>
        </authorList>
    </citation>
    <scope>NUCLEOTIDE SEQUENCE [LARGE SCALE GENOMIC DNA]</scope>
    <source>
        <strain evidence="1 2">ATCC 58844</strain>
    </source>
</reference>
<dbReference type="Proteomes" id="UP000243052">
    <property type="component" value="Chromosome viii"/>
</dbReference>
<organism evidence="1 2">
    <name type="scientific">Eremothecium sinecaudum</name>
    <dbReference type="NCBI Taxonomy" id="45286"/>
    <lineage>
        <taxon>Eukaryota</taxon>
        <taxon>Fungi</taxon>
        <taxon>Dikarya</taxon>
        <taxon>Ascomycota</taxon>
        <taxon>Saccharomycotina</taxon>
        <taxon>Saccharomycetes</taxon>
        <taxon>Saccharomycetales</taxon>
        <taxon>Saccharomycetaceae</taxon>
        <taxon>Eremothecium</taxon>
    </lineage>
</organism>
<evidence type="ECO:0000313" key="2">
    <source>
        <dbReference type="Proteomes" id="UP000243052"/>
    </source>
</evidence>
<gene>
    <name evidence="1" type="ORF">AW171_hschr84953</name>
</gene>
<dbReference type="OrthoDB" id="433738at2759"/>
<dbReference type="Gene3D" id="1.25.40.10">
    <property type="entry name" value="Tetratricopeptide repeat domain"/>
    <property type="match status" value="1"/>
</dbReference>
<name>A0A120K2X4_9SACH</name>
<dbReference type="SUPFAM" id="SSF48452">
    <property type="entry name" value="TPR-like"/>
    <property type="match status" value="1"/>
</dbReference>
<accession>A0A120K2X4</accession>
<protein>
    <submittedName>
        <fullName evidence="1">HHR123Cp</fullName>
    </submittedName>
</protein>
<keyword evidence="2" id="KW-1185">Reference proteome</keyword>